<evidence type="ECO:0000256" key="3">
    <source>
        <dbReference type="ARBA" id="ARBA00022448"/>
    </source>
</evidence>
<accession>A0A061D9M2</accession>
<evidence type="ECO:0000256" key="6">
    <source>
        <dbReference type="PIRNR" id="PIRNR009375"/>
    </source>
</evidence>
<dbReference type="Gene3D" id="1.25.40.660">
    <property type="entry name" value="Vacuolar protein sorting-associated protein 35, helical subcomplex Vps35-C"/>
    <property type="match status" value="1"/>
</dbReference>
<dbReference type="InterPro" id="IPR005378">
    <property type="entry name" value="Vps35"/>
</dbReference>
<keyword evidence="8" id="KW-1185">Reference proteome</keyword>
<proteinExistence type="inferred from homology"/>
<reference evidence="8" key="1">
    <citation type="journal article" date="2014" name="Nucleic Acids Res.">
        <title>The evolutionary dynamics of variant antigen genes in Babesia reveal a history of genomic innovation underlying host-parasite interaction.</title>
        <authorList>
            <person name="Jackson A.P."/>
            <person name="Otto T.D."/>
            <person name="Darby A."/>
            <person name="Ramaprasad A."/>
            <person name="Xia D."/>
            <person name="Echaide I.E."/>
            <person name="Farber M."/>
            <person name="Gahlot S."/>
            <person name="Gamble J."/>
            <person name="Gupta D."/>
            <person name="Gupta Y."/>
            <person name="Jackson L."/>
            <person name="Malandrin L."/>
            <person name="Malas T.B."/>
            <person name="Moussa E."/>
            <person name="Nair M."/>
            <person name="Reid A.J."/>
            <person name="Sanders M."/>
            <person name="Sharma J."/>
            <person name="Tracey A."/>
            <person name="Quail M.A."/>
            <person name="Weir W."/>
            <person name="Wastling J.M."/>
            <person name="Hall N."/>
            <person name="Willadsen P."/>
            <person name="Lingelbach K."/>
            <person name="Shiels B."/>
            <person name="Tait A."/>
            <person name="Berriman M."/>
            <person name="Allred D.R."/>
            <person name="Pain A."/>
        </authorList>
    </citation>
    <scope>NUCLEOTIDE SEQUENCE [LARGE SCALE GENOMIC DNA]</scope>
    <source>
        <strain evidence="8">Bond</strain>
    </source>
</reference>
<dbReference type="GO" id="GO:0042147">
    <property type="term" value="P:retrograde transport, endosome to Golgi"/>
    <property type="evidence" value="ECO:0007669"/>
    <property type="project" value="InterPro"/>
</dbReference>
<dbReference type="VEuPathDB" id="PiroplasmaDB:BBBOND_0107340"/>
<evidence type="ECO:0000313" key="7">
    <source>
        <dbReference type="EMBL" id="CDR94425.1"/>
    </source>
</evidence>
<dbReference type="OrthoDB" id="10258141at2759"/>
<dbReference type="PANTHER" id="PTHR11099:SF0">
    <property type="entry name" value="VACUOLAR PROTEIN SORTING-ASSOCIATED PROTEIN 35"/>
    <property type="match status" value="1"/>
</dbReference>
<dbReference type="PANTHER" id="PTHR11099">
    <property type="entry name" value="VACUOLAR SORTING PROTEIN 35"/>
    <property type="match status" value="1"/>
</dbReference>
<comment type="function">
    <text evidence="6">Plays a role in vesicular protein sorting.</text>
</comment>
<dbReference type="GO" id="GO:0006886">
    <property type="term" value="P:intracellular protein transport"/>
    <property type="evidence" value="ECO:0007669"/>
    <property type="project" value="TreeGrafter"/>
</dbReference>
<evidence type="ECO:0000256" key="2">
    <source>
        <dbReference type="ARBA" id="ARBA00006536"/>
    </source>
</evidence>
<dbReference type="InterPro" id="IPR042491">
    <property type="entry name" value="Vps35_C"/>
</dbReference>
<name>A0A061D9M2_BABBI</name>
<dbReference type="GO" id="GO:0005770">
    <property type="term" value="C:late endosome"/>
    <property type="evidence" value="ECO:0007669"/>
    <property type="project" value="TreeGrafter"/>
</dbReference>
<dbReference type="AlphaFoldDB" id="A0A061D9M2"/>
<dbReference type="KEGG" id="bbig:BBBOND_0107340"/>
<comment type="subcellular location">
    <subcellularLocation>
        <location evidence="1">Membrane</location>
        <topology evidence="1">Peripheral membrane protein</topology>
    </subcellularLocation>
</comment>
<dbReference type="STRING" id="5866.A0A061D9M2"/>
<dbReference type="PIRSF" id="PIRSF009375">
    <property type="entry name" value="Retromer_Vps35"/>
    <property type="match status" value="1"/>
</dbReference>
<organism evidence="7 8">
    <name type="scientific">Babesia bigemina</name>
    <dbReference type="NCBI Taxonomy" id="5866"/>
    <lineage>
        <taxon>Eukaryota</taxon>
        <taxon>Sar</taxon>
        <taxon>Alveolata</taxon>
        <taxon>Apicomplexa</taxon>
        <taxon>Aconoidasida</taxon>
        <taxon>Piroplasmida</taxon>
        <taxon>Babesiidae</taxon>
        <taxon>Babesia</taxon>
    </lineage>
</organism>
<dbReference type="OMA" id="VFNELEY"/>
<comment type="similarity">
    <text evidence="2 6">Belongs to the VPS35 family.</text>
</comment>
<dbReference type="EMBL" id="LK391707">
    <property type="protein sequence ID" value="CDR94425.1"/>
    <property type="molecule type" value="Genomic_DNA"/>
</dbReference>
<dbReference type="Pfam" id="PF03635">
    <property type="entry name" value="Vps35"/>
    <property type="match status" value="1"/>
</dbReference>
<dbReference type="RefSeq" id="XP_012766611.1">
    <property type="nucleotide sequence ID" value="XM_012911157.1"/>
</dbReference>
<sequence length="762" mass="86131">MRRRGGFSDDEAYGSDYGHQAIDQCKLLEEALFYVKEHAYFMRQALDANDIGEALKRGINVISELRTSSLTPTNYYELYMKVFNELQALSEFMGNESKRGMKLNQLYETVQQSAFIIPRLYLLIMAASHCIKGGVASAKSILDDVTELCRGVQHPVRGLFLRYFLIQLCKDKLPDSDPTNSKGTLESFEFLMGNFKESVRLWVRLNRGCTSCVDQNWWDKQRLELGLLVGANLVRMAQMESLNCEFYTETALPSILEEIAAVSDVSAKKYLLDCLIQAFSDEYHLKSLPKLLKVIVSSISSNECINVLTNLMNRLSQYFKSADLSGDAVSTGDVFEVFHKYLSSVDLQNGISLKGFLDLQASFVEFTTTVYPGIIEHVEVILNHVVNVLQICDTENMRVEGDACASIITLITLPLRSLGLRSLEMKHNDPLVGFLPAHMQRDVARAMVEAMIESNLTIDSCDAFEITSRFLLPFFASPNSHEEAHKLRDDQQYVSKLIQIVQSYDATQQFGMYQALLERMVRSGPMFYRHSLPTLVLRSLELAFRPFELSGESTPTNRAMDVEESAALAMRIFKFVSDMIRMLQPLIPEKALKLAILAAISVNELCELLRLDMHDSANYERFGMACYNFIATACVIYEEEVILSQRQHQCLLYLVSAFSSKITVLNAEHYGSMSMRLAKYSLGLLKLEHQCAALAHVAAAFARCDDSSKVTWALQRSLAVVMQHQFTPEDQIRAALSPVRRVALQLQSQFDVVDLVEAIDRY</sequence>
<keyword evidence="4 6" id="KW-0653">Protein transport</keyword>
<evidence type="ECO:0000313" key="8">
    <source>
        <dbReference type="Proteomes" id="UP000033188"/>
    </source>
</evidence>
<protein>
    <recommendedName>
        <fullName evidence="6">Vacuolar protein sorting-associated protein 35</fullName>
    </recommendedName>
</protein>
<keyword evidence="3 6" id="KW-0813">Transport</keyword>
<evidence type="ECO:0000256" key="4">
    <source>
        <dbReference type="ARBA" id="ARBA00022927"/>
    </source>
</evidence>
<dbReference type="Proteomes" id="UP000033188">
    <property type="component" value="Chromosome 1"/>
</dbReference>
<dbReference type="GeneID" id="24562966"/>
<evidence type="ECO:0000256" key="1">
    <source>
        <dbReference type="ARBA" id="ARBA00004170"/>
    </source>
</evidence>
<dbReference type="GO" id="GO:0030906">
    <property type="term" value="C:retromer, cargo-selective complex"/>
    <property type="evidence" value="ECO:0007669"/>
    <property type="project" value="InterPro"/>
</dbReference>
<gene>
    <name evidence="7" type="ORF">BBBOND_0107340</name>
</gene>
<keyword evidence="5" id="KW-0472">Membrane</keyword>
<dbReference type="GO" id="GO:0005829">
    <property type="term" value="C:cytosol"/>
    <property type="evidence" value="ECO:0007669"/>
    <property type="project" value="GOC"/>
</dbReference>
<evidence type="ECO:0000256" key="5">
    <source>
        <dbReference type="ARBA" id="ARBA00023136"/>
    </source>
</evidence>